<dbReference type="Pfam" id="PF23562">
    <property type="entry name" value="AMP-binding_C_3"/>
    <property type="match status" value="1"/>
</dbReference>
<evidence type="ECO:0000313" key="8">
    <source>
        <dbReference type="Proteomes" id="UP001209083"/>
    </source>
</evidence>
<sequence length="607" mass="65540">MPETFAPQTSVPLSFEIVDSENITDALLQQVRRNPDLALFSRKDSSGSWIDISSRSFHQQVAGLAKGLIASGVQPGDRIALMARTSYEWTLIDFSIWFAGAVTVPVYETSSTEQLKWILEDSGSRRIFLEAPRHLELLTEAFEGNPPTDDAWIIEAGALSELTESGAAITDETLEERRSSADNQDLASILYTSGTTGLPKGCELTHGNFVNIARSAISIAPEIFSSGARSLMFLPLAHVLARFIQVLCVTAGTTMGHTSDLKDLTSDLGSFRPTYILAVPRVFEKVYNSAEQKAEAGGKGKIFRAAADTAIAYSRALDAGGPGLGLKLRHALFDRLVYTKLRDVMGGRVTHAVSGGGPLGERLGHFFRGLGLIVMEGYGLTETTAPVTVNLASASKIGTVGIPLPGSSIKIAADGEILAKGIGVFRQYWKNQAATDDAFVDGWFHTGDLGTLDQDGYLRITGRKKEILVTAAGKNVAPAPLEDRLRRHPLVGQAVVVGDGRNFIAALLTLDPEMLPTWLSNNGLPELSLEAASKDERIRVELQHAVDDANKSVSRAESIRRFEVLPIELSEASGHLSAKQSIKRHIVQRDFADQVDNLYAGPPPAQN</sequence>
<evidence type="ECO:0000256" key="1">
    <source>
        <dbReference type="ARBA" id="ARBA00006432"/>
    </source>
</evidence>
<keyword evidence="2" id="KW-0436">Ligase</keyword>
<dbReference type="InterPro" id="IPR042099">
    <property type="entry name" value="ANL_N_sf"/>
</dbReference>
<keyword evidence="3" id="KW-0276">Fatty acid metabolism</keyword>
<organism evidence="7 8">
    <name type="scientific">Saxibacter everestensis</name>
    <dbReference type="NCBI Taxonomy" id="2909229"/>
    <lineage>
        <taxon>Bacteria</taxon>
        <taxon>Bacillati</taxon>
        <taxon>Actinomycetota</taxon>
        <taxon>Actinomycetes</taxon>
        <taxon>Micrococcales</taxon>
        <taxon>Brevibacteriaceae</taxon>
        <taxon>Saxibacter</taxon>
    </lineage>
</organism>
<dbReference type="PROSITE" id="PS00455">
    <property type="entry name" value="AMP_BINDING"/>
    <property type="match status" value="1"/>
</dbReference>
<proteinExistence type="inferred from homology"/>
<dbReference type="EMBL" id="CP090958">
    <property type="protein sequence ID" value="WGW13900.1"/>
    <property type="molecule type" value="Genomic_DNA"/>
</dbReference>
<evidence type="ECO:0000313" key="7">
    <source>
        <dbReference type="EMBL" id="WGW13900.1"/>
    </source>
</evidence>
<evidence type="ECO:0000256" key="2">
    <source>
        <dbReference type="ARBA" id="ARBA00022598"/>
    </source>
</evidence>
<name>A0ABY8QZW5_9MICO</name>
<comment type="similarity">
    <text evidence="1">Belongs to the ATP-dependent AMP-binding enzyme family.</text>
</comment>
<dbReference type="PANTHER" id="PTHR43272:SF32">
    <property type="entry name" value="AMP-DEPENDENT SYNTHETASE_LIGASE DOMAIN-CONTAINING PROTEIN"/>
    <property type="match status" value="1"/>
</dbReference>
<dbReference type="Gene3D" id="3.40.50.12780">
    <property type="entry name" value="N-terminal domain of ligase-like"/>
    <property type="match status" value="1"/>
</dbReference>
<dbReference type="SUPFAM" id="SSF56801">
    <property type="entry name" value="Acetyl-CoA synthetase-like"/>
    <property type="match status" value="1"/>
</dbReference>
<dbReference type="InterPro" id="IPR020845">
    <property type="entry name" value="AMP-binding_CS"/>
</dbReference>
<reference evidence="7 8" key="1">
    <citation type="submission" date="2023-05" db="EMBL/GenBank/DDBJ databases">
        <title>Lithophilousrod everest ZFBP1038 complete genpme.</title>
        <authorList>
            <person name="Tian M."/>
        </authorList>
    </citation>
    <scope>NUCLEOTIDE SEQUENCE [LARGE SCALE GENOMIC DNA]</scope>
    <source>
        <strain evidence="7 8">ZFBP1038</strain>
    </source>
</reference>
<keyword evidence="8" id="KW-1185">Reference proteome</keyword>
<evidence type="ECO:0000256" key="4">
    <source>
        <dbReference type="ARBA" id="ARBA00023098"/>
    </source>
</evidence>
<dbReference type="Proteomes" id="UP001209083">
    <property type="component" value="Chromosome"/>
</dbReference>
<protein>
    <recommendedName>
        <fullName evidence="5">Acyl-CoA synthetase</fullName>
    </recommendedName>
</protein>
<feature type="domain" description="AMP-dependent synthetase/ligase" evidence="6">
    <location>
        <begin position="29"/>
        <end position="429"/>
    </location>
</feature>
<evidence type="ECO:0000256" key="5">
    <source>
        <dbReference type="ARBA" id="ARBA00032875"/>
    </source>
</evidence>
<accession>A0ABY8QZW5</accession>
<dbReference type="RefSeq" id="WP_349640723.1">
    <property type="nucleotide sequence ID" value="NZ_CP090958.1"/>
</dbReference>
<evidence type="ECO:0000256" key="3">
    <source>
        <dbReference type="ARBA" id="ARBA00022832"/>
    </source>
</evidence>
<dbReference type="PANTHER" id="PTHR43272">
    <property type="entry name" value="LONG-CHAIN-FATTY-ACID--COA LIGASE"/>
    <property type="match status" value="1"/>
</dbReference>
<gene>
    <name evidence="7" type="ORF">LWF01_09230</name>
</gene>
<keyword evidence="4" id="KW-0443">Lipid metabolism</keyword>
<evidence type="ECO:0000259" key="6">
    <source>
        <dbReference type="Pfam" id="PF00501"/>
    </source>
</evidence>
<dbReference type="Pfam" id="PF00501">
    <property type="entry name" value="AMP-binding"/>
    <property type="match status" value="1"/>
</dbReference>
<dbReference type="InterPro" id="IPR000873">
    <property type="entry name" value="AMP-dep_synth/lig_dom"/>
</dbReference>
<dbReference type="CDD" id="cd05907">
    <property type="entry name" value="VL_LC_FACS_like"/>
    <property type="match status" value="1"/>
</dbReference>